<keyword evidence="3" id="KW-1185">Reference proteome</keyword>
<dbReference type="AlphaFoldDB" id="A0A368JU40"/>
<proteinExistence type="predicted"/>
<sequence>MWYINNLILMKKPFYKNQIFIYMAFFVSIMTAFNLYIIYRHELLLVVLILLSVLAILAIWKLPKLFK</sequence>
<keyword evidence="1" id="KW-1133">Transmembrane helix</keyword>
<keyword evidence="1" id="KW-0812">Transmembrane</keyword>
<evidence type="ECO:0000313" key="2">
    <source>
        <dbReference type="EMBL" id="RCR70194.1"/>
    </source>
</evidence>
<name>A0A368JU40_9BACT</name>
<feature type="transmembrane region" description="Helical" evidence="1">
    <location>
        <begin position="20"/>
        <end position="37"/>
    </location>
</feature>
<organism evidence="2 3">
    <name type="scientific">Larkinella punicea</name>
    <dbReference type="NCBI Taxonomy" id="2315727"/>
    <lineage>
        <taxon>Bacteria</taxon>
        <taxon>Pseudomonadati</taxon>
        <taxon>Bacteroidota</taxon>
        <taxon>Cytophagia</taxon>
        <taxon>Cytophagales</taxon>
        <taxon>Spirosomataceae</taxon>
        <taxon>Larkinella</taxon>
    </lineage>
</organism>
<evidence type="ECO:0000256" key="1">
    <source>
        <dbReference type="SAM" id="Phobius"/>
    </source>
</evidence>
<feature type="transmembrane region" description="Helical" evidence="1">
    <location>
        <begin position="43"/>
        <end position="62"/>
    </location>
</feature>
<dbReference type="EMBL" id="QOWE01000005">
    <property type="protein sequence ID" value="RCR70194.1"/>
    <property type="molecule type" value="Genomic_DNA"/>
</dbReference>
<keyword evidence="1" id="KW-0472">Membrane</keyword>
<accession>A0A368JU40</accession>
<evidence type="ECO:0000313" key="3">
    <source>
        <dbReference type="Proteomes" id="UP000253383"/>
    </source>
</evidence>
<reference evidence="2 3" key="1">
    <citation type="submission" date="2018-07" db="EMBL/GenBank/DDBJ databases">
        <title>Genome analysis of Larkinella rosea.</title>
        <authorList>
            <person name="Zhou Z."/>
            <person name="Wang G."/>
        </authorList>
    </citation>
    <scope>NUCLEOTIDE SEQUENCE [LARGE SCALE GENOMIC DNA]</scope>
    <source>
        <strain evidence="3">zzj9</strain>
    </source>
</reference>
<comment type="caution">
    <text evidence="2">The sequence shown here is derived from an EMBL/GenBank/DDBJ whole genome shotgun (WGS) entry which is preliminary data.</text>
</comment>
<dbReference type="Proteomes" id="UP000253383">
    <property type="component" value="Unassembled WGS sequence"/>
</dbReference>
<gene>
    <name evidence="2" type="ORF">DUE52_07465</name>
</gene>
<protein>
    <submittedName>
        <fullName evidence="2">Uncharacterized protein</fullName>
    </submittedName>
</protein>